<name>A0ABY7KMK5_9ACTN</name>
<dbReference type="EMBL" id="CP114413">
    <property type="protein sequence ID" value="WAZ24171.1"/>
    <property type="molecule type" value="Genomic_DNA"/>
</dbReference>
<keyword evidence="3" id="KW-1185">Reference proteome</keyword>
<protein>
    <submittedName>
        <fullName evidence="2">DUF4166 domain-containing protein</fullName>
    </submittedName>
</protein>
<proteinExistence type="predicted"/>
<evidence type="ECO:0000259" key="1">
    <source>
        <dbReference type="Pfam" id="PF13761"/>
    </source>
</evidence>
<dbReference type="Pfam" id="PF13761">
    <property type="entry name" value="DUF4166"/>
    <property type="match status" value="1"/>
</dbReference>
<accession>A0ABY7KMK5</accession>
<dbReference type="InterPro" id="IPR025311">
    <property type="entry name" value="DUF4166"/>
</dbReference>
<reference evidence="2" key="1">
    <citation type="submission" date="2022-12" db="EMBL/GenBank/DDBJ databases">
        <authorList>
            <person name="Ruckert C."/>
            <person name="Busche T."/>
            <person name="Kalinowski J."/>
            <person name="Wittmann C."/>
        </authorList>
    </citation>
    <scope>NUCLEOTIDE SEQUENCE</scope>
    <source>
        <strain evidence="2">DSM 40467</strain>
    </source>
</reference>
<feature type="domain" description="DUF4166" evidence="1">
    <location>
        <begin position="16"/>
        <end position="201"/>
    </location>
</feature>
<gene>
    <name evidence="2" type="ORF">STRCI_005567</name>
</gene>
<evidence type="ECO:0000313" key="3">
    <source>
        <dbReference type="Proteomes" id="UP001164439"/>
    </source>
</evidence>
<dbReference type="Proteomes" id="UP001164439">
    <property type="component" value="Chromosome"/>
</dbReference>
<evidence type="ECO:0000313" key="2">
    <source>
        <dbReference type="EMBL" id="WAZ24171.1"/>
    </source>
</evidence>
<sequence length="226" mass="25497">MTSIFRAAMGADFDRLHPQAQRRFSVGLASGEACTGRGVMDRIWHGGAFVKPFLALGATRNILVPREGRRVPFVIENVPYTDNYGRETVTFVRTFDLPGRPRRFDAQMVLSPQGDRVLDYLGTHQHLATDLYFGAEPDGSLLIRSGEHRFREGVLDVRVPELIGATAEVRESYDDAAGRFRIQVRVMNRYFGPLFGYEGSFRASYTDIRRCGVRPGLRPVREEARA</sequence>
<dbReference type="RefSeq" id="WP_269661699.1">
    <property type="nucleotide sequence ID" value="NZ_CP114413.1"/>
</dbReference>
<organism evidence="2 3">
    <name type="scientific">Streptomyces cinnabarinus</name>
    <dbReference type="NCBI Taxonomy" id="67287"/>
    <lineage>
        <taxon>Bacteria</taxon>
        <taxon>Bacillati</taxon>
        <taxon>Actinomycetota</taxon>
        <taxon>Actinomycetes</taxon>
        <taxon>Kitasatosporales</taxon>
        <taxon>Streptomycetaceae</taxon>
        <taxon>Streptomyces</taxon>
    </lineage>
</organism>